<organism evidence="6 7">
    <name type="scientific">Agaribacillus aureus</name>
    <dbReference type="NCBI Taxonomy" id="3051825"/>
    <lineage>
        <taxon>Bacteria</taxon>
        <taxon>Pseudomonadati</taxon>
        <taxon>Bacteroidota</taxon>
        <taxon>Cytophagia</taxon>
        <taxon>Cytophagales</taxon>
        <taxon>Splendidivirgaceae</taxon>
        <taxon>Agaribacillus</taxon>
    </lineage>
</organism>
<keyword evidence="3 5" id="KW-1133">Transmembrane helix</keyword>
<keyword evidence="4 5" id="KW-0472">Membrane</keyword>
<name>A0ABT8LE91_9BACT</name>
<comment type="subcellular location">
    <subcellularLocation>
        <location evidence="1">Membrane</location>
        <topology evidence="1">Multi-pass membrane protein</topology>
    </subcellularLocation>
</comment>
<evidence type="ECO:0000256" key="5">
    <source>
        <dbReference type="SAM" id="Phobius"/>
    </source>
</evidence>
<comment type="caution">
    <text evidence="6">The sequence shown here is derived from an EMBL/GenBank/DDBJ whole genome shotgun (WGS) entry which is preliminary data.</text>
</comment>
<reference evidence="6" key="1">
    <citation type="submission" date="2023-06" db="EMBL/GenBank/DDBJ databases">
        <title>Genomic of Agaribacillus aureum.</title>
        <authorList>
            <person name="Wang G."/>
        </authorList>
    </citation>
    <scope>NUCLEOTIDE SEQUENCE</scope>
    <source>
        <strain evidence="6">BMA12</strain>
    </source>
</reference>
<gene>
    <name evidence="6" type="ORF">QQ020_28795</name>
</gene>
<evidence type="ECO:0000256" key="4">
    <source>
        <dbReference type="ARBA" id="ARBA00023136"/>
    </source>
</evidence>
<dbReference type="InterPro" id="IPR032808">
    <property type="entry name" value="DoxX"/>
</dbReference>
<feature type="transmembrane region" description="Helical" evidence="5">
    <location>
        <begin position="62"/>
        <end position="85"/>
    </location>
</feature>
<keyword evidence="7" id="KW-1185">Reference proteome</keyword>
<dbReference type="RefSeq" id="WP_346761438.1">
    <property type="nucleotide sequence ID" value="NZ_JAUJEB010000007.1"/>
</dbReference>
<keyword evidence="2 5" id="KW-0812">Transmembrane</keyword>
<accession>A0ABT8LE91</accession>
<protein>
    <submittedName>
        <fullName evidence="6">DoxX family protein</fullName>
    </submittedName>
</protein>
<evidence type="ECO:0000256" key="2">
    <source>
        <dbReference type="ARBA" id="ARBA00022692"/>
    </source>
</evidence>
<dbReference type="Pfam" id="PF13564">
    <property type="entry name" value="DoxX_2"/>
    <property type="match status" value="1"/>
</dbReference>
<dbReference type="EMBL" id="JAUJEB010000007">
    <property type="protein sequence ID" value="MDN5216105.1"/>
    <property type="molecule type" value="Genomic_DNA"/>
</dbReference>
<feature type="transmembrane region" description="Helical" evidence="5">
    <location>
        <begin position="29"/>
        <end position="50"/>
    </location>
</feature>
<evidence type="ECO:0000256" key="3">
    <source>
        <dbReference type="ARBA" id="ARBA00022989"/>
    </source>
</evidence>
<feature type="transmembrane region" description="Helical" evidence="5">
    <location>
        <begin position="91"/>
        <end position="115"/>
    </location>
</feature>
<feature type="transmembrane region" description="Helical" evidence="5">
    <location>
        <begin position="127"/>
        <end position="146"/>
    </location>
</feature>
<evidence type="ECO:0000313" key="6">
    <source>
        <dbReference type="EMBL" id="MDN5216105.1"/>
    </source>
</evidence>
<dbReference type="Proteomes" id="UP001172083">
    <property type="component" value="Unassembled WGS sequence"/>
</dbReference>
<dbReference type="PANTHER" id="PTHR36974:SF1">
    <property type="entry name" value="DOXX FAMILY MEMBRANE PROTEIN"/>
    <property type="match status" value="1"/>
</dbReference>
<sequence>MKPLIVLLSTFLIGLLIKRLSKKREISLFWVGRMAMGCMLVFTGVAHFAFTHGMAAMLPAWVPFKTGLIYLTGVFEILGAVGLLVPRYARITAIGLILFLILVLPANIYAAINHIDPITGTTDGPDINYLFFRIPLQLLFIFWIYLSAVSPNALQAIKK</sequence>
<dbReference type="PANTHER" id="PTHR36974">
    <property type="entry name" value="MEMBRANE PROTEIN-RELATED"/>
    <property type="match status" value="1"/>
</dbReference>
<evidence type="ECO:0000313" key="7">
    <source>
        <dbReference type="Proteomes" id="UP001172083"/>
    </source>
</evidence>
<proteinExistence type="predicted"/>
<evidence type="ECO:0000256" key="1">
    <source>
        <dbReference type="ARBA" id="ARBA00004141"/>
    </source>
</evidence>